<feature type="compositionally biased region" description="Low complexity" evidence="1">
    <location>
        <begin position="1087"/>
        <end position="1104"/>
    </location>
</feature>
<feature type="compositionally biased region" description="Low complexity" evidence="1">
    <location>
        <begin position="461"/>
        <end position="470"/>
    </location>
</feature>
<feature type="compositionally biased region" description="Low complexity" evidence="1">
    <location>
        <begin position="151"/>
        <end position="165"/>
    </location>
</feature>
<evidence type="ECO:0000313" key="3">
    <source>
        <dbReference type="EMBL" id="KAL2869826.1"/>
    </source>
</evidence>
<dbReference type="PANTHER" id="PTHR38697">
    <property type="entry name" value="NUCLEAR PORE COMPLEX PROTEIN SIMILAR TO S. CEREVISIAE NUP2 (EUROFUNG)"/>
    <property type="match status" value="1"/>
</dbReference>
<dbReference type="SMART" id="SM00160">
    <property type="entry name" value="RanBD"/>
    <property type="match status" value="1"/>
</dbReference>
<feature type="compositionally biased region" description="Low complexity" evidence="1">
    <location>
        <begin position="672"/>
        <end position="687"/>
    </location>
</feature>
<dbReference type="InterPro" id="IPR011993">
    <property type="entry name" value="PH-like_dom_sf"/>
</dbReference>
<dbReference type="GeneID" id="98147503"/>
<feature type="compositionally biased region" description="Low complexity" evidence="1">
    <location>
        <begin position="773"/>
        <end position="785"/>
    </location>
</feature>
<feature type="compositionally biased region" description="Low complexity" evidence="1">
    <location>
        <begin position="556"/>
        <end position="569"/>
    </location>
</feature>
<feature type="compositionally biased region" description="Low complexity" evidence="1">
    <location>
        <begin position="1256"/>
        <end position="1265"/>
    </location>
</feature>
<evidence type="ECO:0000313" key="4">
    <source>
        <dbReference type="Proteomes" id="UP001610432"/>
    </source>
</evidence>
<feature type="region of interest" description="Disordered" evidence="1">
    <location>
        <begin position="1"/>
        <end position="590"/>
    </location>
</feature>
<feature type="compositionally biased region" description="Polar residues" evidence="1">
    <location>
        <begin position="688"/>
        <end position="701"/>
    </location>
</feature>
<dbReference type="CDD" id="cd13170">
    <property type="entry name" value="RanBD_NUP50"/>
    <property type="match status" value="1"/>
</dbReference>
<sequence length="1411" mass="144955">MSSTPDDKPQRATAAQMANRRIKDIRRRPRAPGAPSGSASASFGGPFSSIDPNTVSSTSAGSQPATNGFNFGQSQSFPPAASTPKPPTQNGGPQFAFGGGGGSPAFNFSGSFGGSAQTPAANPFASMNTGASQQPVGSNFSGFQGNMFNIPPAVSQSPAQQPLPSGGMFGAASQPSSSTGPLFGSTATTGPSSQSGTTTPPNGSIFGQSSTGAPSTNFNQPGSEKPNPFVQTTGFGNDSMQTSPDAKSAAQKPPIFSSGSGGFGAPTNFGGPGTGNLFGGTSSAPSQIPSKPLFGAKSTDQAAARTPLFGTTTQPTFSASTPTPSSAAPSTTSTTGTAGSSLFSTSTPKSAAALQSPFQSTSLFGAPTSPTTQKPNGDKGNEETKVTQPTSSQPSITFPPATAGAAHFSKEPSASPSQPSTLFRPPSTGNLFAAKPASSTEQEKPKPAEGNPFSSLFVPKPAAAAESPSAVQKPLPSSNLFASKPAAGDVTKANEPAKQATPSSPFPASTAAKPSSIAPKPTGFSLSTPQTAAPTPAFPPSTTTSQSPFGTHKAKPAAAASSNSAPSAPLQTFDKLKPAKIPSDIGGRTGEEVEMANRVRVLNECFRREIAKVDLTKENFDALVLHYLRVRETIGSPLEGAGTKRKPSDDNDAAADPRPPKKVKPFGTTDGPSSPAASSFTPSAPSPGQSFGAHQSGSTTGSKRKATEDTGGDTPSTQQSVKRINGGSTTASIFANSFTKSKTSESDITKDAESAKELDTPSFKPATPEATKPSLFTTTPTSSPPKQLFSISGTKEASTSDATLSQSMPSFKPSSTALASSADPANPFTLKATSDKDDGPSSTPLAIPKFSSSGTNFFAQFKAQSDKEAEKEKQKRKAEDFDSDEEDEAEWERKDAENQRRKREEVEAQQARRAKFIPGQGFSFEDENDGADAEKSDASPSSSMAGNSVFEAKPSSLGKSSNIFGHLSATPSENGENEDDEADDTEEASTSGDDAARESSFAPTEDLEASNTESKTNGVGGSSTPESSDEGDFANALKKSKQTDSSHLSTNGAAGEQGPGGRSLFDRVQYDQDGKPKRQGEDEKTISSLFSSSKYASSFNSAGSAPNPFAPIGQPQTDKADDRTASKPAPTNIFGSSTSTPNPFGASTSGTSTSSLFTASTAKPGSDNTWKLNTPIKFAPEPAKTADPTTKPDSESTALVSDSSKPFSALFGSTSAGPKPGSNEQQSLGFTFGSPSQPSSSFLTPSVLTSGTPSRASTPGAASDAAADESTADGEAAEPLPQVDLARGGAGEENEDLVFEARARALKFTTIEPPPDSPPNTPKGTWDSQGVGYIRILKDRTTSRGRMLLRADPSGKVVLNASLFKEIEYTICGNSVQFLNPQPSGRPVKWAIRVRPDVVDQLRAAMEATKS</sequence>
<dbReference type="RefSeq" id="XP_070888805.1">
    <property type="nucleotide sequence ID" value="XM_071032431.1"/>
</dbReference>
<evidence type="ECO:0000256" key="1">
    <source>
        <dbReference type="SAM" id="MobiDB-lite"/>
    </source>
</evidence>
<dbReference type="SUPFAM" id="SSF50729">
    <property type="entry name" value="PH domain-like"/>
    <property type="match status" value="1"/>
</dbReference>
<feature type="compositionally biased region" description="Low complexity" evidence="1">
    <location>
        <begin position="527"/>
        <end position="549"/>
    </location>
</feature>
<feature type="compositionally biased region" description="Low complexity" evidence="1">
    <location>
        <begin position="311"/>
        <end position="347"/>
    </location>
</feature>
<feature type="compositionally biased region" description="Polar residues" evidence="1">
    <location>
        <begin position="1195"/>
        <end position="1255"/>
    </location>
</feature>
<feature type="compositionally biased region" description="Acidic residues" evidence="1">
    <location>
        <begin position="1266"/>
        <end position="1276"/>
    </location>
</feature>
<feature type="compositionally biased region" description="Low complexity" evidence="1">
    <location>
        <begin position="184"/>
        <end position="204"/>
    </location>
</feature>
<feature type="compositionally biased region" description="Basic and acidic residues" evidence="1">
    <location>
        <begin position="742"/>
        <end position="759"/>
    </location>
</feature>
<dbReference type="InterPro" id="IPR053074">
    <property type="entry name" value="NPC_Nucleoporin"/>
</dbReference>
<feature type="compositionally biased region" description="Polar residues" evidence="1">
    <location>
        <begin position="1009"/>
        <end position="1026"/>
    </location>
</feature>
<reference evidence="3 4" key="1">
    <citation type="submission" date="2024-07" db="EMBL/GenBank/DDBJ databases">
        <title>Section-level genome sequencing and comparative genomics of Aspergillus sections Usti and Cavernicolus.</title>
        <authorList>
            <consortium name="Lawrence Berkeley National Laboratory"/>
            <person name="Nybo J.L."/>
            <person name="Vesth T.C."/>
            <person name="Theobald S."/>
            <person name="Frisvad J.C."/>
            <person name="Larsen T.O."/>
            <person name="Kjaerboelling I."/>
            <person name="Rothschild-Mancinelli K."/>
            <person name="Lyhne E.K."/>
            <person name="Kogle M.E."/>
            <person name="Barry K."/>
            <person name="Clum A."/>
            <person name="Na H."/>
            <person name="Ledsgaard L."/>
            <person name="Lin J."/>
            <person name="Lipzen A."/>
            <person name="Kuo A."/>
            <person name="Riley R."/>
            <person name="Mondo S."/>
            <person name="Labutti K."/>
            <person name="Haridas S."/>
            <person name="Pangalinan J."/>
            <person name="Salamov A.A."/>
            <person name="Simmons B.A."/>
            <person name="Magnuson J.K."/>
            <person name="Chen J."/>
            <person name="Drula E."/>
            <person name="Henrissat B."/>
            <person name="Wiebenga A."/>
            <person name="Lubbers R.J."/>
            <person name="Gomes A.C."/>
            <person name="Macurrencykelacurrency M.R."/>
            <person name="Stajich J."/>
            <person name="Grigoriev I.V."/>
            <person name="Mortensen U.H."/>
            <person name="De Vries R.P."/>
            <person name="Baker S.E."/>
            <person name="Andersen M.R."/>
        </authorList>
    </citation>
    <scope>NUCLEOTIDE SEQUENCE [LARGE SCALE GENOMIC DNA]</scope>
    <source>
        <strain evidence="3 4">CBS 449.75</strain>
    </source>
</reference>
<organism evidence="3 4">
    <name type="scientific">Aspergillus lucknowensis</name>
    <dbReference type="NCBI Taxonomy" id="176173"/>
    <lineage>
        <taxon>Eukaryota</taxon>
        <taxon>Fungi</taxon>
        <taxon>Dikarya</taxon>
        <taxon>Ascomycota</taxon>
        <taxon>Pezizomycotina</taxon>
        <taxon>Eurotiomycetes</taxon>
        <taxon>Eurotiomycetidae</taxon>
        <taxon>Eurotiales</taxon>
        <taxon>Aspergillaceae</taxon>
        <taxon>Aspergillus</taxon>
        <taxon>Aspergillus subgen. Nidulantes</taxon>
    </lineage>
</organism>
<feature type="compositionally biased region" description="Basic and acidic residues" evidence="1">
    <location>
        <begin position="891"/>
        <end position="906"/>
    </location>
</feature>
<protein>
    <recommendedName>
        <fullName evidence="2">RanBD1 domain-containing protein</fullName>
    </recommendedName>
</protein>
<proteinExistence type="predicted"/>
<accession>A0ABR4LZ67</accession>
<feature type="compositionally biased region" description="Acidic residues" evidence="1">
    <location>
        <begin position="975"/>
        <end position="987"/>
    </location>
</feature>
<keyword evidence="4" id="KW-1185">Reference proteome</keyword>
<dbReference type="EMBL" id="JBFXLQ010000008">
    <property type="protein sequence ID" value="KAL2869826.1"/>
    <property type="molecule type" value="Genomic_DNA"/>
</dbReference>
<feature type="compositionally biased region" description="Basic and acidic residues" evidence="1">
    <location>
        <begin position="1"/>
        <end position="10"/>
    </location>
</feature>
<dbReference type="Gene3D" id="2.30.29.30">
    <property type="entry name" value="Pleckstrin-homology domain (PH domain)/Phosphotyrosine-binding domain (PTB)"/>
    <property type="match status" value="1"/>
</dbReference>
<feature type="domain" description="RanBD1" evidence="2">
    <location>
        <begin position="1273"/>
        <end position="1369"/>
    </location>
</feature>
<feature type="compositionally biased region" description="Polar residues" evidence="1">
    <location>
        <begin position="116"/>
        <end position="147"/>
    </location>
</feature>
<dbReference type="Proteomes" id="UP001610432">
    <property type="component" value="Unassembled WGS sequence"/>
</dbReference>
<feature type="compositionally biased region" description="Polar residues" evidence="1">
    <location>
        <begin position="840"/>
        <end position="858"/>
    </location>
</feature>
<feature type="compositionally biased region" description="Polar residues" evidence="1">
    <location>
        <begin position="789"/>
        <end position="819"/>
    </location>
</feature>
<feature type="compositionally biased region" description="Polar residues" evidence="1">
    <location>
        <begin position="412"/>
        <end position="421"/>
    </location>
</feature>
<dbReference type="Pfam" id="PF00638">
    <property type="entry name" value="Ran_BP1"/>
    <property type="match status" value="1"/>
</dbReference>
<feature type="region of interest" description="Disordered" evidence="1">
    <location>
        <begin position="633"/>
        <end position="1290"/>
    </location>
</feature>
<feature type="compositionally biased region" description="Gly residues" evidence="1">
    <location>
        <begin position="259"/>
        <end position="278"/>
    </location>
</feature>
<feature type="compositionally biased region" description="Basic and acidic residues" evidence="1">
    <location>
        <begin position="864"/>
        <end position="880"/>
    </location>
</feature>
<feature type="compositionally biased region" description="Polar residues" evidence="1">
    <location>
        <begin position="1043"/>
        <end position="1052"/>
    </location>
</feature>
<feature type="compositionally biased region" description="Low complexity" evidence="1">
    <location>
        <begin position="31"/>
        <end position="49"/>
    </location>
</feature>
<evidence type="ECO:0000259" key="2">
    <source>
        <dbReference type="PROSITE" id="PS50196"/>
    </source>
</evidence>
<gene>
    <name evidence="3" type="ORF">BJX67DRAFT_378877</name>
</gene>
<dbReference type="InterPro" id="IPR000156">
    <property type="entry name" value="Ran_bind_dom"/>
</dbReference>
<dbReference type="PROSITE" id="PS50196">
    <property type="entry name" value="RANBD1"/>
    <property type="match status" value="1"/>
</dbReference>
<name>A0ABR4LZ67_9EURO</name>
<dbReference type="PANTHER" id="PTHR38697:SF1">
    <property type="entry name" value="NUCLEAR PORE COMPLEX PROTEIN SIMILAR TO S. CEREVISIAE NUP2 (EUROFUNG)"/>
    <property type="match status" value="1"/>
</dbReference>
<feature type="compositionally biased region" description="Polar residues" evidence="1">
    <location>
        <begin position="229"/>
        <end position="245"/>
    </location>
</feature>
<feature type="compositionally biased region" description="Polar residues" evidence="1">
    <location>
        <begin position="356"/>
        <end position="375"/>
    </location>
</feature>
<feature type="compositionally biased region" description="Polar residues" evidence="1">
    <location>
        <begin position="1133"/>
        <end position="1142"/>
    </location>
</feature>
<feature type="compositionally biased region" description="Polar residues" evidence="1">
    <location>
        <begin position="386"/>
        <end position="396"/>
    </location>
</feature>
<feature type="compositionally biased region" description="Basic and acidic residues" evidence="1">
    <location>
        <begin position="1064"/>
        <end position="1085"/>
    </location>
</feature>
<feature type="compositionally biased region" description="Low complexity" evidence="1">
    <location>
        <begin position="1144"/>
        <end position="1162"/>
    </location>
</feature>
<feature type="compositionally biased region" description="Polar residues" evidence="1">
    <location>
        <begin position="205"/>
        <end position="222"/>
    </location>
</feature>
<comment type="caution">
    <text evidence="3">The sequence shown here is derived from an EMBL/GenBank/DDBJ whole genome shotgun (WGS) entry which is preliminary data.</text>
</comment>
<feature type="compositionally biased region" description="Basic and acidic residues" evidence="1">
    <location>
        <begin position="376"/>
        <end position="385"/>
    </location>
</feature>
<feature type="compositionally biased region" description="Polar residues" evidence="1">
    <location>
        <begin position="50"/>
        <end position="77"/>
    </location>
</feature>
<feature type="compositionally biased region" description="Acidic residues" evidence="1">
    <location>
        <begin position="881"/>
        <end position="890"/>
    </location>
</feature>
<feature type="compositionally biased region" description="Polar residues" evidence="1">
    <location>
        <begin position="713"/>
        <end position="741"/>
    </location>
</feature>